<dbReference type="GO" id="GO:0016788">
    <property type="term" value="F:hydrolase activity, acting on ester bonds"/>
    <property type="evidence" value="ECO:0007669"/>
    <property type="project" value="UniProtKB-ARBA"/>
</dbReference>
<dbReference type="Gene3D" id="3.40.50.1110">
    <property type="entry name" value="SGNH hydrolase"/>
    <property type="match status" value="1"/>
</dbReference>
<comment type="caution">
    <text evidence="3">The sequence shown here is derived from an EMBL/GenBank/DDBJ whole genome shotgun (WGS) entry which is preliminary data.</text>
</comment>
<dbReference type="AlphaFoldDB" id="A0A6I2MT23"/>
<gene>
    <name evidence="3" type="ORF">GJ691_14540</name>
</gene>
<feature type="domain" description="DUF4886" evidence="2">
    <location>
        <begin position="41"/>
        <end position="267"/>
    </location>
</feature>
<evidence type="ECO:0000313" key="4">
    <source>
        <dbReference type="Proteomes" id="UP000443153"/>
    </source>
</evidence>
<evidence type="ECO:0000259" key="2">
    <source>
        <dbReference type="Pfam" id="PF16227"/>
    </source>
</evidence>
<proteinExistence type="predicted"/>
<dbReference type="Proteomes" id="UP000443153">
    <property type="component" value="Unassembled WGS sequence"/>
</dbReference>
<evidence type="ECO:0000256" key="1">
    <source>
        <dbReference type="SAM" id="SignalP"/>
    </source>
</evidence>
<sequence>MNYFMKKLTINFYGLLLILLFTLPAKAFTNSIHNKASDTIRILTIGNSFADNASKYLKQISESVRGCEIIIGKANIGGCNLEKHAELIKQSELDSTIKPYSGKSLKEWLLTDDWDIVTIQQVSTLSFKTESFQPYADKIRDYVSKYAPQAKIYIHETWAYAPDCPRLDGFGITSNQMYERLKKNYITLSQRYNSVILHSGDAFDRSFKKRKGLDLWSLNDRYHANINGCYLAGSVWFKELFGKSPKKIRYKPDEMSKKTARFLRRIAKKS</sequence>
<dbReference type="InterPro" id="IPR032616">
    <property type="entry name" value="DUF4886"/>
</dbReference>
<evidence type="ECO:0000313" key="3">
    <source>
        <dbReference type="EMBL" id="MRX65374.1"/>
    </source>
</evidence>
<accession>A0A6I2MT23</accession>
<feature type="signal peptide" evidence="1">
    <location>
        <begin position="1"/>
        <end position="27"/>
    </location>
</feature>
<keyword evidence="1" id="KW-0732">Signal</keyword>
<reference evidence="3 4" key="1">
    <citation type="submission" date="2019-11" db="EMBL/GenBank/DDBJ databases">
        <title>Maribacter lutea sp. nov., a marine bacterium isolated from intertidal sand.</title>
        <authorList>
            <person name="Liu A."/>
        </authorList>
    </citation>
    <scope>NUCLEOTIDE SEQUENCE [LARGE SCALE GENOMIC DNA]</scope>
    <source>
        <strain evidence="3 4">RZ05</strain>
    </source>
</reference>
<organism evidence="3 4">
    <name type="scientific">Maribacter luteus</name>
    <dbReference type="NCBI Taxonomy" id="2594478"/>
    <lineage>
        <taxon>Bacteria</taxon>
        <taxon>Pseudomonadati</taxon>
        <taxon>Bacteroidota</taxon>
        <taxon>Flavobacteriia</taxon>
        <taxon>Flavobacteriales</taxon>
        <taxon>Flavobacteriaceae</taxon>
        <taxon>Maribacter</taxon>
    </lineage>
</organism>
<dbReference type="EMBL" id="WKJH01000024">
    <property type="protein sequence ID" value="MRX65374.1"/>
    <property type="molecule type" value="Genomic_DNA"/>
</dbReference>
<dbReference type="OrthoDB" id="265974at2"/>
<dbReference type="Pfam" id="PF16227">
    <property type="entry name" value="DUF4886"/>
    <property type="match status" value="1"/>
</dbReference>
<name>A0A6I2MT23_9FLAO</name>
<dbReference type="SUPFAM" id="SSF52266">
    <property type="entry name" value="SGNH hydrolase"/>
    <property type="match status" value="1"/>
</dbReference>
<keyword evidence="4" id="KW-1185">Reference proteome</keyword>
<dbReference type="InterPro" id="IPR036514">
    <property type="entry name" value="SGNH_hydro_sf"/>
</dbReference>
<protein>
    <submittedName>
        <fullName evidence="3">DUF4886 domain-containing protein</fullName>
    </submittedName>
</protein>
<feature type="chain" id="PRO_5026045932" evidence="1">
    <location>
        <begin position="28"/>
        <end position="270"/>
    </location>
</feature>